<dbReference type="EMBL" id="QTSX02007128">
    <property type="protein sequence ID" value="KAJ9050985.1"/>
    <property type="molecule type" value="Genomic_DNA"/>
</dbReference>
<accession>A0ACC2RLK8</accession>
<reference evidence="1" key="1">
    <citation type="submission" date="2022-04" db="EMBL/GenBank/DDBJ databases">
        <title>Genome of the entomopathogenic fungus Entomophthora muscae.</title>
        <authorList>
            <person name="Elya C."/>
            <person name="Lovett B.R."/>
            <person name="Lee E."/>
            <person name="Macias A.M."/>
            <person name="Hajek A.E."/>
            <person name="De Bivort B.L."/>
            <person name="Kasson M.T."/>
            <person name="De Fine Licht H.H."/>
            <person name="Stajich J.E."/>
        </authorList>
    </citation>
    <scope>NUCLEOTIDE SEQUENCE</scope>
    <source>
        <strain evidence="1">Berkeley</strain>
    </source>
</reference>
<sequence length="263" mass="30532">MGSQIFQVIISIESVFFKNTLQIFGVIAFNIMALVYSVFQCYQIETAKKFGAREFEDKKTLIFTLVGIVSGTITLGQILLSIFGFRLFKEFGWSIYLRLGSDLTMRKYFMTYHLLQMFLKFDLFFFFGFILQFLIFTINADDPEFWITLIFIPVSLLVGFLSIAAVQRENTHLTFASLFGLVLGVAYFIFKIFRLLTRPKYDKFRNFLSLFAFLALFVIITSTVLLFSCYRNYNKGLSPYIKISLKPHKNKAVRPQSLNLEGE</sequence>
<gene>
    <name evidence="1" type="ORF">DSO57_1009069</name>
</gene>
<dbReference type="Proteomes" id="UP001165960">
    <property type="component" value="Unassembled WGS sequence"/>
</dbReference>
<evidence type="ECO:0000313" key="2">
    <source>
        <dbReference type="Proteomes" id="UP001165960"/>
    </source>
</evidence>
<protein>
    <submittedName>
        <fullName evidence="1">Uncharacterized protein</fullName>
    </submittedName>
</protein>
<evidence type="ECO:0000313" key="1">
    <source>
        <dbReference type="EMBL" id="KAJ9050985.1"/>
    </source>
</evidence>
<name>A0ACC2RLK8_9FUNG</name>
<keyword evidence="2" id="KW-1185">Reference proteome</keyword>
<comment type="caution">
    <text evidence="1">The sequence shown here is derived from an EMBL/GenBank/DDBJ whole genome shotgun (WGS) entry which is preliminary data.</text>
</comment>
<proteinExistence type="predicted"/>
<organism evidence="1 2">
    <name type="scientific">Entomophthora muscae</name>
    <dbReference type="NCBI Taxonomy" id="34485"/>
    <lineage>
        <taxon>Eukaryota</taxon>
        <taxon>Fungi</taxon>
        <taxon>Fungi incertae sedis</taxon>
        <taxon>Zoopagomycota</taxon>
        <taxon>Entomophthoromycotina</taxon>
        <taxon>Entomophthoromycetes</taxon>
        <taxon>Entomophthorales</taxon>
        <taxon>Entomophthoraceae</taxon>
        <taxon>Entomophthora</taxon>
    </lineage>
</organism>